<organism evidence="1 2">
    <name type="scientific">Cryptolaemus montrouzieri</name>
    <dbReference type="NCBI Taxonomy" id="559131"/>
    <lineage>
        <taxon>Eukaryota</taxon>
        <taxon>Metazoa</taxon>
        <taxon>Ecdysozoa</taxon>
        <taxon>Arthropoda</taxon>
        <taxon>Hexapoda</taxon>
        <taxon>Insecta</taxon>
        <taxon>Pterygota</taxon>
        <taxon>Neoptera</taxon>
        <taxon>Endopterygota</taxon>
        <taxon>Coleoptera</taxon>
        <taxon>Polyphaga</taxon>
        <taxon>Cucujiformia</taxon>
        <taxon>Coccinelloidea</taxon>
        <taxon>Coccinellidae</taxon>
        <taxon>Scymninae</taxon>
        <taxon>Scymnini</taxon>
        <taxon>Cryptolaemus</taxon>
    </lineage>
</organism>
<sequence>AWEKAGTCSNAISSFRATGVYPYNPNANPEYAYLVDEANNNELTVMVTTRRQPEQEEVPVPTVVPVLTTPERNTTLTNCWTVFTIFCPLLSSFRSSGRAIITP</sequence>
<accession>A0ABD2NXR0</accession>
<protein>
    <submittedName>
        <fullName evidence="1">Uncharacterized protein</fullName>
    </submittedName>
</protein>
<reference evidence="1 2" key="1">
    <citation type="journal article" date="2021" name="BMC Biol.">
        <title>Horizontally acquired antibacterial genes associated with adaptive radiation of ladybird beetles.</title>
        <authorList>
            <person name="Li H.S."/>
            <person name="Tang X.F."/>
            <person name="Huang Y.H."/>
            <person name="Xu Z.Y."/>
            <person name="Chen M.L."/>
            <person name="Du X.Y."/>
            <person name="Qiu B.Y."/>
            <person name="Chen P.T."/>
            <person name="Zhang W."/>
            <person name="Slipinski A."/>
            <person name="Escalona H.E."/>
            <person name="Waterhouse R.M."/>
            <person name="Zwick A."/>
            <person name="Pang H."/>
        </authorList>
    </citation>
    <scope>NUCLEOTIDE SEQUENCE [LARGE SCALE GENOMIC DNA]</scope>
    <source>
        <strain evidence="1">SYSU2018</strain>
    </source>
</reference>
<dbReference type="Proteomes" id="UP001516400">
    <property type="component" value="Unassembled WGS sequence"/>
</dbReference>
<name>A0ABD2NXR0_9CUCU</name>
<dbReference type="EMBL" id="JABFTP020000144">
    <property type="protein sequence ID" value="KAL3283492.1"/>
    <property type="molecule type" value="Genomic_DNA"/>
</dbReference>
<dbReference type="AlphaFoldDB" id="A0ABD2NXR0"/>
<evidence type="ECO:0000313" key="2">
    <source>
        <dbReference type="Proteomes" id="UP001516400"/>
    </source>
</evidence>
<proteinExistence type="predicted"/>
<feature type="non-terminal residue" evidence="1">
    <location>
        <position position="1"/>
    </location>
</feature>
<evidence type="ECO:0000313" key="1">
    <source>
        <dbReference type="EMBL" id="KAL3283492.1"/>
    </source>
</evidence>
<gene>
    <name evidence="1" type="ORF">HHI36_006632</name>
</gene>
<comment type="caution">
    <text evidence="1">The sequence shown here is derived from an EMBL/GenBank/DDBJ whole genome shotgun (WGS) entry which is preliminary data.</text>
</comment>
<keyword evidence="2" id="KW-1185">Reference proteome</keyword>